<dbReference type="EMBL" id="LIBO01000252">
    <property type="protein sequence ID" value="KRO61023.1"/>
    <property type="molecule type" value="Genomic_DNA"/>
</dbReference>
<evidence type="ECO:0000256" key="3">
    <source>
        <dbReference type="ARBA" id="ARBA00022475"/>
    </source>
</evidence>
<gene>
    <name evidence="12" type="ORF">ABR82_05505</name>
</gene>
<keyword evidence="3" id="KW-1003">Cell membrane</keyword>
<dbReference type="Gene3D" id="3.40.50.300">
    <property type="entry name" value="P-loop containing nucleotide triphosphate hydrolases"/>
    <property type="match status" value="1"/>
</dbReference>
<dbReference type="GO" id="GO:0005886">
    <property type="term" value="C:plasma membrane"/>
    <property type="evidence" value="ECO:0007669"/>
    <property type="project" value="UniProtKB-SubCell"/>
</dbReference>
<proteinExistence type="predicted"/>
<feature type="transmembrane region" description="Helical" evidence="9">
    <location>
        <begin position="254"/>
        <end position="274"/>
    </location>
</feature>
<dbReference type="InterPro" id="IPR011527">
    <property type="entry name" value="ABC1_TM_dom"/>
</dbReference>
<dbReference type="SUPFAM" id="SSF90123">
    <property type="entry name" value="ABC transporter transmembrane region"/>
    <property type="match status" value="1"/>
</dbReference>
<dbReference type="PANTHER" id="PTHR24221:SF468">
    <property type="entry name" value="ABC TRANSPORTER"/>
    <property type="match status" value="1"/>
</dbReference>
<dbReference type="SUPFAM" id="SSF52540">
    <property type="entry name" value="P-loop containing nucleoside triphosphate hydrolases"/>
    <property type="match status" value="1"/>
</dbReference>
<reference evidence="12 13" key="1">
    <citation type="submission" date="2015-10" db="EMBL/GenBank/DDBJ databases">
        <title>Metagenome-Assembled Genomes uncover a global brackish microbiome.</title>
        <authorList>
            <person name="Hugerth L.W."/>
            <person name="Larsson J."/>
            <person name="Alneberg J."/>
            <person name="Lindh M.V."/>
            <person name="Legrand C."/>
            <person name="Pinhassi J."/>
            <person name="Andersson A.F."/>
        </authorList>
    </citation>
    <scope>NUCLEOTIDE SEQUENCE [LARGE SCALE GENOMIC DNA]</scope>
    <source>
        <strain evidence="12">BACL18 MAG-120507-bin52</strain>
    </source>
</reference>
<comment type="caution">
    <text evidence="12">The sequence shown here is derived from an EMBL/GenBank/DDBJ whole genome shotgun (WGS) entry which is preliminary data.</text>
</comment>
<evidence type="ECO:0008006" key="14">
    <source>
        <dbReference type="Google" id="ProtNLM"/>
    </source>
</evidence>
<feature type="transmembrane region" description="Helical" evidence="9">
    <location>
        <begin position="172"/>
        <end position="191"/>
    </location>
</feature>
<evidence type="ECO:0000313" key="12">
    <source>
        <dbReference type="EMBL" id="KRO61023.1"/>
    </source>
</evidence>
<dbReference type="GO" id="GO:0005524">
    <property type="term" value="F:ATP binding"/>
    <property type="evidence" value="ECO:0007669"/>
    <property type="project" value="UniProtKB-KW"/>
</dbReference>
<evidence type="ECO:0000256" key="4">
    <source>
        <dbReference type="ARBA" id="ARBA00022692"/>
    </source>
</evidence>
<dbReference type="Proteomes" id="UP000051269">
    <property type="component" value="Unassembled WGS sequence"/>
</dbReference>
<dbReference type="CDD" id="cd18564">
    <property type="entry name" value="ABC_6TM_exporter_like"/>
    <property type="match status" value="1"/>
</dbReference>
<keyword evidence="5" id="KW-0547">Nucleotide-binding</keyword>
<dbReference type="FunFam" id="3.40.50.300:FF:000221">
    <property type="entry name" value="Multidrug ABC transporter ATP-binding protein"/>
    <property type="match status" value="1"/>
</dbReference>
<protein>
    <recommendedName>
        <fullName evidence="14">ABC transporter ATP-binding protein</fullName>
    </recommendedName>
</protein>
<dbReference type="InterPro" id="IPR003593">
    <property type="entry name" value="AAA+_ATPase"/>
</dbReference>
<evidence type="ECO:0000256" key="9">
    <source>
        <dbReference type="SAM" id="Phobius"/>
    </source>
</evidence>
<dbReference type="PROSITE" id="PS00211">
    <property type="entry name" value="ABC_TRANSPORTER_1"/>
    <property type="match status" value="1"/>
</dbReference>
<evidence type="ECO:0000256" key="7">
    <source>
        <dbReference type="ARBA" id="ARBA00022989"/>
    </source>
</evidence>
<dbReference type="InterPro" id="IPR003439">
    <property type="entry name" value="ABC_transporter-like_ATP-bd"/>
</dbReference>
<evidence type="ECO:0000259" key="11">
    <source>
        <dbReference type="PROSITE" id="PS50929"/>
    </source>
</evidence>
<evidence type="ECO:0000256" key="6">
    <source>
        <dbReference type="ARBA" id="ARBA00022840"/>
    </source>
</evidence>
<keyword evidence="6" id="KW-0067">ATP-binding</keyword>
<dbReference type="SMART" id="SM00382">
    <property type="entry name" value="AAA"/>
    <property type="match status" value="1"/>
</dbReference>
<dbReference type="Gene3D" id="1.20.1560.10">
    <property type="entry name" value="ABC transporter type 1, transmembrane domain"/>
    <property type="match status" value="1"/>
</dbReference>
<accession>A0A0R2REU7</accession>
<feature type="domain" description="ABC transporter" evidence="10">
    <location>
        <begin position="349"/>
        <end position="583"/>
    </location>
</feature>
<dbReference type="Pfam" id="PF00005">
    <property type="entry name" value="ABC_tran"/>
    <property type="match status" value="1"/>
</dbReference>
<keyword evidence="2" id="KW-0813">Transport</keyword>
<dbReference type="PROSITE" id="PS50893">
    <property type="entry name" value="ABC_TRANSPORTER_2"/>
    <property type="match status" value="1"/>
</dbReference>
<dbReference type="InterPro" id="IPR039421">
    <property type="entry name" value="Type_1_exporter"/>
</dbReference>
<evidence type="ECO:0000256" key="8">
    <source>
        <dbReference type="ARBA" id="ARBA00023136"/>
    </source>
</evidence>
<dbReference type="GO" id="GO:0140359">
    <property type="term" value="F:ABC-type transporter activity"/>
    <property type="evidence" value="ECO:0007669"/>
    <property type="project" value="InterPro"/>
</dbReference>
<dbReference type="InterPro" id="IPR017871">
    <property type="entry name" value="ABC_transporter-like_CS"/>
</dbReference>
<keyword evidence="4 9" id="KW-0812">Transmembrane</keyword>
<name>A0A0R2REU7_9BACT</name>
<dbReference type="GO" id="GO:0034040">
    <property type="term" value="F:ATPase-coupled lipid transmembrane transporter activity"/>
    <property type="evidence" value="ECO:0007669"/>
    <property type="project" value="TreeGrafter"/>
</dbReference>
<evidence type="ECO:0000259" key="10">
    <source>
        <dbReference type="PROSITE" id="PS50893"/>
    </source>
</evidence>
<dbReference type="Pfam" id="PF00664">
    <property type="entry name" value="ABC_membrane"/>
    <property type="match status" value="1"/>
</dbReference>
<evidence type="ECO:0000256" key="2">
    <source>
        <dbReference type="ARBA" id="ARBA00022448"/>
    </source>
</evidence>
<evidence type="ECO:0000256" key="5">
    <source>
        <dbReference type="ARBA" id="ARBA00022741"/>
    </source>
</evidence>
<evidence type="ECO:0000256" key="1">
    <source>
        <dbReference type="ARBA" id="ARBA00004651"/>
    </source>
</evidence>
<feature type="transmembrane region" description="Helical" evidence="9">
    <location>
        <begin position="63"/>
        <end position="83"/>
    </location>
</feature>
<feature type="domain" description="ABC transmembrane type-1" evidence="11">
    <location>
        <begin position="19"/>
        <end position="307"/>
    </location>
</feature>
<dbReference type="InterPro" id="IPR036640">
    <property type="entry name" value="ABC1_TM_sf"/>
</dbReference>
<dbReference type="PROSITE" id="PS50929">
    <property type="entry name" value="ABC_TM1F"/>
    <property type="match status" value="1"/>
</dbReference>
<sequence>MSLMWRILRYYRPFAGRILVAFALLIAATLLNLLKPWPLKFVVDSILPAPQGGIHFPWGDGGWSFPAALSLTCGVLVGIHLLWGAVNLAQTYTLIEVGLQALLRVRTELYAYLQSLPLRFHDGRRSSDSSFRVAYDAQAVQTYFNRGFATILGSVLTLVGTFVVMWRMSPLLALLSLGVVPLLMMAILRYAGRIRRETAALQAQESDVLAKASEGLSSIRVVHAFGRESHEVDLFRREARESLEANLRLSMTNVASTLVVGTLLALGTAALLWVGAGEVMAGRMTLGDLLVFLAYLGMLYSPLEQLSYTAWSMEGAAAAAQRVFEVLDTPDDVPDPQSPARLPAGPGAIEFQGVGFRYARGDEVLQGLTFRIQPGESVAVVGGTGAGKTTLLSLLPRFYDPSTGQISIHGIDLRNLAKQDLRSRQALVLQETILLSGTVQENIAYGRLGASFREIEIAAQEAQAHEFILALPNGYQTQVGERGVMLSGGQRQRIGIARAFLRDAPILLLDEPTSALDATTERELLDVLGKLMSRPTTLLVTHRLHAAHRADRILVLEKGRLVEEGKGEELLRRKGAYWRLWQATNG</sequence>
<comment type="subcellular location">
    <subcellularLocation>
        <location evidence="1">Cell membrane</location>
        <topology evidence="1">Multi-pass membrane protein</topology>
    </subcellularLocation>
</comment>
<dbReference type="InterPro" id="IPR027417">
    <property type="entry name" value="P-loop_NTPase"/>
</dbReference>
<feature type="transmembrane region" description="Helical" evidence="9">
    <location>
        <begin position="148"/>
        <end position="166"/>
    </location>
</feature>
<organism evidence="12 13">
    <name type="scientific">Verrucomicrobia subdivision 6 bacterium BACL9 MAG-120507-bin52</name>
    <dbReference type="NCBI Taxonomy" id="1655590"/>
    <lineage>
        <taxon>Bacteria</taxon>
        <taxon>Pseudomonadati</taxon>
        <taxon>Verrucomicrobiota</taxon>
        <taxon>Verrucomicrobiia</taxon>
        <taxon>Verrucomicrobiales</taxon>
        <taxon>Verrucomicrobia subdivision 6</taxon>
    </lineage>
</organism>
<dbReference type="PANTHER" id="PTHR24221">
    <property type="entry name" value="ATP-BINDING CASSETTE SUB-FAMILY B"/>
    <property type="match status" value="1"/>
</dbReference>
<dbReference type="AlphaFoldDB" id="A0A0R2REU7"/>
<keyword evidence="8 9" id="KW-0472">Membrane</keyword>
<dbReference type="GO" id="GO:0016887">
    <property type="term" value="F:ATP hydrolysis activity"/>
    <property type="evidence" value="ECO:0007669"/>
    <property type="project" value="InterPro"/>
</dbReference>
<evidence type="ECO:0000313" key="13">
    <source>
        <dbReference type="Proteomes" id="UP000051269"/>
    </source>
</evidence>
<keyword evidence="7 9" id="KW-1133">Transmembrane helix</keyword>